<reference evidence="2" key="5">
    <citation type="journal article" date="2021" name="G3 (Bethesda)">
        <title>Aegilops tauschii genome assembly Aet v5.0 features greater sequence contiguity and improved annotation.</title>
        <authorList>
            <person name="Wang L."/>
            <person name="Zhu T."/>
            <person name="Rodriguez J.C."/>
            <person name="Deal K.R."/>
            <person name="Dubcovsky J."/>
            <person name="McGuire P.E."/>
            <person name="Lux T."/>
            <person name="Spannagl M."/>
            <person name="Mayer K.F.X."/>
            <person name="Baldrich P."/>
            <person name="Meyers B.C."/>
            <person name="Huo N."/>
            <person name="Gu Y.Q."/>
            <person name="Zhou H."/>
            <person name="Devos K.M."/>
            <person name="Bennetzen J.L."/>
            <person name="Unver T."/>
            <person name="Budak H."/>
            <person name="Gulick P.J."/>
            <person name="Galiba G."/>
            <person name="Kalapos B."/>
            <person name="Nelson D.R."/>
            <person name="Li P."/>
            <person name="You F.M."/>
            <person name="Luo M.C."/>
            <person name="Dvorak J."/>
        </authorList>
    </citation>
    <scope>NUCLEOTIDE SEQUENCE [LARGE SCALE GENOMIC DNA]</scope>
    <source>
        <strain evidence="2">cv. AL8/78</strain>
    </source>
</reference>
<reference evidence="2" key="4">
    <citation type="submission" date="2019-03" db="UniProtKB">
        <authorList>
            <consortium name="EnsemblPlants"/>
        </authorList>
    </citation>
    <scope>IDENTIFICATION</scope>
</reference>
<dbReference type="Gramene" id="AET1Gv20484300.1">
    <property type="protein sequence ID" value="AET1Gv20484300.1"/>
    <property type="gene ID" value="AET1Gv20484300"/>
</dbReference>
<accession>A0A452YP10</accession>
<feature type="compositionally biased region" description="Polar residues" evidence="1">
    <location>
        <begin position="14"/>
        <end position="29"/>
    </location>
</feature>
<feature type="compositionally biased region" description="Polar residues" evidence="1">
    <location>
        <begin position="37"/>
        <end position="49"/>
    </location>
</feature>
<sequence>FLNQLVHKIIRQRTTASQTTKQVVSSQASRPYIHRSSPPSLAVKSSTNHTRTDQDTSNGRRRKRRSEAAGHVGEPVRPSSQARAQPQGRRLRVCRRGPQEQERAAPQVQPRAPEGAGADPRRQAHLRVVGHPAIHRRGFRRRRLLAPPGGTPRPRRCSLLGRLHRRHGIIYISHRLIRFV</sequence>
<evidence type="ECO:0000256" key="1">
    <source>
        <dbReference type="SAM" id="MobiDB-lite"/>
    </source>
</evidence>
<reference evidence="3" key="1">
    <citation type="journal article" date="2014" name="Science">
        <title>Ancient hybridizations among the ancestral genomes of bread wheat.</title>
        <authorList>
            <consortium name="International Wheat Genome Sequencing Consortium,"/>
            <person name="Marcussen T."/>
            <person name="Sandve S.R."/>
            <person name="Heier L."/>
            <person name="Spannagl M."/>
            <person name="Pfeifer M."/>
            <person name="Jakobsen K.S."/>
            <person name="Wulff B.B."/>
            <person name="Steuernagel B."/>
            <person name="Mayer K.F."/>
            <person name="Olsen O.A."/>
        </authorList>
    </citation>
    <scope>NUCLEOTIDE SEQUENCE [LARGE SCALE GENOMIC DNA]</scope>
    <source>
        <strain evidence="3">cv. AL8/78</strain>
    </source>
</reference>
<dbReference type="Proteomes" id="UP000015105">
    <property type="component" value="Chromosome 1D"/>
</dbReference>
<reference evidence="3" key="2">
    <citation type="journal article" date="2017" name="Nat. Plants">
        <title>The Aegilops tauschii genome reveals multiple impacts of transposons.</title>
        <authorList>
            <person name="Zhao G."/>
            <person name="Zou C."/>
            <person name="Li K."/>
            <person name="Wang K."/>
            <person name="Li T."/>
            <person name="Gao L."/>
            <person name="Zhang X."/>
            <person name="Wang H."/>
            <person name="Yang Z."/>
            <person name="Liu X."/>
            <person name="Jiang W."/>
            <person name="Mao L."/>
            <person name="Kong X."/>
            <person name="Jiao Y."/>
            <person name="Jia J."/>
        </authorList>
    </citation>
    <scope>NUCLEOTIDE SEQUENCE [LARGE SCALE GENOMIC DNA]</scope>
    <source>
        <strain evidence="3">cv. AL8/78</strain>
    </source>
</reference>
<reference evidence="2" key="3">
    <citation type="journal article" date="2017" name="Nature">
        <title>Genome sequence of the progenitor of the wheat D genome Aegilops tauschii.</title>
        <authorList>
            <person name="Luo M.C."/>
            <person name="Gu Y.Q."/>
            <person name="Puiu D."/>
            <person name="Wang H."/>
            <person name="Twardziok S.O."/>
            <person name="Deal K.R."/>
            <person name="Huo N."/>
            <person name="Zhu T."/>
            <person name="Wang L."/>
            <person name="Wang Y."/>
            <person name="McGuire P.E."/>
            <person name="Liu S."/>
            <person name="Long H."/>
            <person name="Ramasamy R.K."/>
            <person name="Rodriguez J.C."/>
            <person name="Van S.L."/>
            <person name="Yuan L."/>
            <person name="Wang Z."/>
            <person name="Xia Z."/>
            <person name="Xiao L."/>
            <person name="Anderson O.D."/>
            <person name="Ouyang S."/>
            <person name="Liang Y."/>
            <person name="Zimin A.V."/>
            <person name="Pertea G."/>
            <person name="Qi P."/>
            <person name="Bennetzen J.L."/>
            <person name="Dai X."/>
            <person name="Dawson M.W."/>
            <person name="Muller H.G."/>
            <person name="Kugler K."/>
            <person name="Rivarola-Duarte L."/>
            <person name="Spannagl M."/>
            <person name="Mayer K.F.X."/>
            <person name="Lu F.H."/>
            <person name="Bevan M.W."/>
            <person name="Leroy P."/>
            <person name="Li P."/>
            <person name="You F.M."/>
            <person name="Sun Q."/>
            <person name="Liu Z."/>
            <person name="Lyons E."/>
            <person name="Wicker T."/>
            <person name="Salzberg S.L."/>
            <person name="Devos K.M."/>
            <person name="Dvorak J."/>
        </authorList>
    </citation>
    <scope>NUCLEOTIDE SEQUENCE [LARGE SCALE GENOMIC DNA]</scope>
    <source>
        <strain evidence="2">cv. AL8/78</strain>
    </source>
</reference>
<name>A0A452YP10_AEGTS</name>
<dbReference type="AlphaFoldDB" id="A0A452YP10"/>
<organism evidence="2 3">
    <name type="scientific">Aegilops tauschii subsp. strangulata</name>
    <name type="common">Goatgrass</name>
    <dbReference type="NCBI Taxonomy" id="200361"/>
    <lineage>
        <taxon>Eukaryota</taxon>
        <taxon>Viridiplantae</taxon>
        <taxon>Streptophyta</taxon>
        <taxon>Embryophyta</taxon>
        <taxon>Tracheophyta</taxon>
        <taxon>Spermatophyta</taxon>
        <taxon>Magnoliopsida</taxon>
        <taxon>Liliopsida</taxon>
        <taxon>Poales</taxon>
        <taxon>Poaceae</taxon>
        <taxon>BOP clade</taxon>
        <taxon>Pooideae</taxon>
        <taxon>Triticodae</taxon>
        <taxon>Triticeae</taxon>
        <taxon>Triticinae</taxon>
        <taxon>Aegilops</taxon>
    </lineage>
</organism>
<evidence type="ECO:0000313" key="2">
    <source>
        <dbReference type="EnsemblPlants" id="AET1Gv20484300.1"/>
    </source>
</evidence>
<proteinExistence type="predicted"/>
<protein>
    <submittedName>
        <fullName evidence="2">Uncharacterized protein</fullName>
    </submittedName>
</protein>
<dbReference type="EnsemblPlants" id="AET1Gv20484300.1">
    <property type="protein sequence ID" value="AET1Gv20484300.1"/>
    <property type="gene ID" value="AET1Gv20484300"/>
</dbReference>
<keyword evidence="3" id="KW-1185">Reference proteome</keyword>
<feature type="region of interest" description="Disordered" evidence="1">
    <location>
        <begin position="14"/>
        <end position="123"/>
    </location>
</feature>
<evidence type="ECO:0000313" key="3">
    <source>
        <dbReference type="Proteomes" id="UP000015105"/>
    </source>
</evidence>